<sequence length="363" mass="40673">MASINSWLTSSHKTRWILGDQELEKRRAACYEKSLGEIERYKPESASTSAADNLAVAVSLEEQKQLLSYYEKTLSKICSLFRMPRKILAISIVYLKRFYLKFTVLDHEPWRIMVTCVYLACKVENAYLAAEELAKGVQQDARVVEKIVLGSEMTLLQGLDFDLVVHTPYASLRGFLYELENCCQFEGWDPDRAETLSSALRKRANKSLDALLFSDAPLTFSPGILAYAALQVAAKKMEGEDKQMVESFFGHCRSKAGNTEKLAEFVKKVHKLGARGSASLADEGVLKEIDRKVKLCRNPVYDPTSDQYKKQQAEKQAQKLRAKANLKRSAAASDARALGLTEIAENPDSKRRKSSPTNRVVAG</sequence>
<organism evidence="5 6">
    <name type="scientific">Chloropicon roscoffensis</name>
    <dbReference type="NCBI Taxonomy" id="1461544"/>
    <lineage>
        <taxon>Eukaryota</taxon>
        <taxon>Viridiplantae</taxon>
        <taxon>Chlorophyta</taxon>
        <taxon>Chloropicophyceae</taxon>
        <taxon>Chloropicales</taxon>
        <taxon>Chloropicaceae</taxon>
        <taxon>Chloropicon</taxon>
    </lineage>
</organism>
<dbReference type="SUPFAM" id="SSF47954">
    <property type="entry name" value="Cyclin-like"/>
    <property type="match status" value="2"/>
</dbReference>
<accession>A0AAX4P8U7</accession>
<evidence type="ECO:0000259" key="4">
    <source>
        <dbReference type="SMART" id="SM00385"/>
    </source>
</evidence>
<reference evidence="5 6" key="1">
    <citation type="submission" date="2024-03" db="EMBL/GenBank/DDBJ databases">
        <title>Complete genome sequence of the green alga Chloropicon roscoffensis RCC1871.</title>
        <authorList>
            <person name="Lemieux C."/>
            <person name="Pombert J.-F."/>
            <person name="Otis C."/>
            <person name="Turmel M."/>
        </authorList>
    </citation>
    <scope>NUCLEOTIDE SEQUENCE [LARGE SCALE GENOMIC DNA]</scope>
    <source>
        <strain evidence="5 6">RCC1871</strain>
    </source>
</reference>
<protein>
    <submittedName>
        <fullName evidence="5">Cyclin H</fullName>
    </submittedName>
</protein>
<evidence type="ECO:0000313" key="6">
    <source>
        <dbReference type="Proteomes" id="UP001472866"/>
    </source>
</evidence>
<feature type="domain" description="Cyclin-like" evidence="4">
    <location>
        <begin position="72"/>
        <end position="157"/>
    </location>
</feature>
<proteinExistence type="inferred from homology"/>
<dbReference type="InterPro" id="IPR031658">
    <property type="entry name" value="Cyclin_C_2"/>
</dbReference>
<dbReference type="SMART" id="SM00385">
    <property type="entry name" value="CYCLIN"/>
    <property type="match status" value="1"/>
</dbReference>
<dbReference type="Gene3D" id="1.10.472.10">
    <property type="entry name" value="Cyclin-like"/>
    <property type="match status" value="2"/>
</dbReference>
<keyword evidence="6" id="KW-1185">Reference proteome</keyword>
<dbReference type="Pfam" id="PF16899">
    <property type="entry name" value="Cyclin_C_2"/>
    <property type="match status" value="1"/>
</dbReference>
<evidence type="ECO:0000256" key="2">
    <source>
        <dbReference type="RuleBase" id="RU000383"/>
    </source>
</evidence>
<dbReference type="GO" id="GO:0016538">
    <property type="term" value="F:cyclin-dependent protein serine/threonine kinase regulator activity"/>
    <property type="evidence" value="ECO:0007669"/>
    <property type="project" value="InterPro"/>
</dbReference>
<dbReference type="AlphaFoldDB" id="A0AAX4P8U7"/>
<dbReference type="Pfam" id="PF00134">
    <property type="entry name" value="Cyclin_N"/>
    <property type="match status" value="1"/>
</dbReference>
<evidence type="ECO:0000256" key="1">
    <source>
        <dbReference type="ARBA" id="ARBA00023127"/>
    </source>
</evidence>
<dbReference type="PANTHER" id="PTHR10026">
    <property type="entry name" value="CYCLIN"/>
    <property type="match status" value="1"/>
</dbReference>
<gene>
    <name evidence="5" type="ORF">HKI87_06g40800</name>
</gene>
<dbReference type="InterPro" id="IPR006671">
    <property type="entry name" value="Cyclin_N"/>
</dbReference>
<evidence type="ECO:0000256" key="3">
    <source>
        <dbReference type="SAM" id="MobiDB-lite"/>
    </source>
</evidence>
<comment type="similarity">
    <text evidence="2">Belongs to the cyclin family.</text>
</comment>
<evidence type="ECO:0000313" key="5">
    <source>
        <dbReference type="EMBL" id="WZN62543.1"/>
    </source>
</evidence>
<dbReference type="Proteomes" id="UP001472866">
    <property type="component" value="Chromosome 06"/>
</dbReference>
<dbReference type="InterPro" id="IPR043198">
    <property type="entry name" value="Cyclin/Ssn8"/>
</dbReference>
<keyword evidence="1 2" id="KW-0195">Cyclin</keyword>
<dbReference type="InterPro" id="IPR013763">
    <property type="entry name" value="Cyclin-like_dom"/>
</dbReference>
<dbReference type="GO" id="GO:0006357">
    <property type="term" value="P:regulation of transcription by RNA polymerase II"/>
    <property type="evidence" value="ECO:0007669"/>
    <property type="project" value="InterPro"/>
</dbReference>
<name>A0AAX4P8U7_9CHLO</name>
<dbReference type="InterPro" id="IPR036915">
    <property type="entry name" value="Cyclin-like_sf"/>
</dbReference>
<feature type="region of interest" description="Disordered" evidence="3">
    <location>
        <begin position="339"/>
        <end position="363"/>
    </location>
</feature>
<dbReference type="EMBL" id="CP151506">
    <property type="protein sequence ID" value="WZN62543.1"/>
    <property type="molecule type" value="Genomic_DNA"/>
</dbReference>